<organism evidence="2 3">
    <name type="scientific">Planosporangium flavigriseum</name>
    <dbReference type="NCBI Taxonomy" id="373681"/>
    <lineage>
        <taxon>Bacteria</taxon>
        <taxon>Bacillati</taxon>
        <taxon>Actinomycetota</taxon>
        <taxon>Actinomycetes</taxon>
        <taxon>Micromonosporales</taxon>
        <taxon>Micromonosporaceae</taxon>
        <taxon>Planosporangium</taxon>
    </lineage>
</organism>
<dbReference type="EMBL" id="BONU01000017">
    <property type="protein sequence ID" value="GIG74422.1"/>
    <property type="molecule type" value="Genomic_DNA"/>
</dbReference>
<feature type="transmembrane region" description="Helical" evidence="1">
    <location>
        <begin position="16"/>
        <end position="38"/>
    </location>
</feature>
<reference evidence="2" key="1">
    <citation type="submission" date="2021-01" db="EMBL/GenBank/DDBJ databases">
        <title>Whole genome shotgun sequence of Planosporangium flavigriseum NBRC 105377.</title>
        <authorList>
            <person name="Komaki H."/>
            <person name="Tamura T."/>
        </authorList>
    </citation>
    <scope>NUCLEOTIDE SEQUENCE</scope>
    <source>
        <strain evidence="2">NBRC 105377</strain>
    </source>
</reference>
<accession>A0A8J3LMH4</accession>
<comment type="caution">
    <text evidence="2">The sequence shown here is derived from an EMBL/GenBank/DDBJ whole genome shotgun (WGS) entry which is preliminary data.</text>
</comment>
<evidence type="ECO:0000313" key="2">
    <source>
        <dbReference type="EMBL" id="GIG74422.1"/>
    </source>
</evidence>
<protein>
    <submittedName>
        <fullName evidence="2">Uncharacterized protein</fullName>
    </submittedName>
</protein>
<proteinExistence type="predicted"/>
<name>A0A8J3LMH4_9ACTN</name>
<keyword evidence="1" id="KW-1133">Transmembrane helix</keyword>
<keyword evidence="1" id="KW-0472">Membrane</keyword>
<dbReference type="RefSeq" id="WP_168078971.1">
    <property type="nucleotide sequence ID" value="NZ_BAAAQJ010000009.1"/>
</dbReference>
<keyword evidence="3" id="KW-1185">Reference proteome</keyword>
<gene>
    <name evidence="2" type="ORF">Pfl04_28260</name>
</gene>
<dbReference type="Proteomes" id="UP000653674">
    <property type="component" value="Unassembled WGS sequence"/>
</dbReference>
<sequence>MTQVETSTAAVQRRKLWLPFSIAAVSVAVAAAAVVALWPKQSGLDKLAARDEQGAEACGMLATWLRGDLRSPYTGQNEDKASVSLLVSGRAAAATTPAIRDAVGATAVDEKTLAMLRAGGYFAHTPRVTHLQNLHAGCAGAGVEMPAYTDSPKRG</sequence>
<keyword evidence="1" id="KW-0812">Transmembrane</keyword>
<evidence type="ECO:0000313" key="3">
    <source>
        <dbReference type="Proteomes" id="UP000653674"/>
    </source>
</evidence>
<dbReference type="AlphaFoldDB" id="A0A8J3LMH4"/>
<evidence type="ECO:0000256" key="1">
    <source>
        <dbReference type="SAM" id="Phobius"/>
    </source>
</evidence>